<gene>
    <name evidence="2" type="ORF">GCM10010862_37980</name>
</gene>
<evidence type="ECO:0000313" key="3">
    <source>
        <dbReference type="Proteomes" id="UP001156691"/>
    </source>
</evidence>
<name>A0ABQ5W9M6_9HYPH</name>
<accession>A0ABQ5W9M6</accession>
<sequence length="107" mass="10615">MSKGTTVSAAILTSAVAAALSSFAHAAPMTEAEMSAAMDAGKEKCYGVSLAGMNDCAAGPGTTCQGTSTVDYQGNAWTLVPGGTCTSIEVPGDRAGSLEPLDRDLPA</sequence>
<dbReference type="InterPro" id="IPR018740">
    <property type="entry name" value="DUF2282_membr"/>
</dbReference>
<keyword evidence="3" id="KW-1185">Reference proteome</keyword>
<reference evidence="3" key="1">
    <citation type="journal article" date="2019" name="Int. J. Syst. Evol. Microbiol.">
        <title>The Global Catalogue of Microorganisms (GCM) 10K type strain sequencing project: providing services to taxonomists for standard genome sequencing and annotation.</title>
        <authorList>
            <consortium name="The Broad Institute Genomics Platform"/>
            <consortium name="The Broad Institute Genome Sequencing Center for Infectious Disease"/>
            <person name="Wu L."/>
            <person name="Ma J."/>
        </authorList>
    </citation>
    <scope>NUCLEOTIDE SEQUENCE [LARGE SCALE GENOMIC DNA]</scope>
    <source>
        <strain evidence="3">NBRC 112416</strain>
    </source>
</reference>
<evidence type="ECO:0000256" key="1">
    <source>
        <dbReference type="SAM" id="SignalP"/>
    </source>
</evidence>
<dbReference type="RefSeq" id="WP_284341941.1">
    <property type="nucleotide sequence ID" value="NZ_BSNS01000020.1"/>
</dbReference>
<comment type="caution">
    <text evidence="2">The sequence shown here is derived from an EMBL/GenBank/DDBJ whole genome shotgun (WGS) entry which is preliminary data.</text>
</comment>
<organism evidence="2 3">
    <name type="scientific">Devosia nitrariae</name>
    <dbReference type="NCBI Taxonomy" id="2071872"/>
    <lineage>
        <taxon>Bacteria</taxon>
        <taxon>Pseudomonadati</taxon>
        <taxon>Pseudomonadota</taxon>
        <taxon>Alphaproteobacteria</taxon>
        <taxon>Hyphomicrobiales</taxon>
        <taxon>Devosiaceae</taxon>
        <taxon>Devosia</taxon>
    </lineage>
</organism>
<protein>
    <submittedName>
        <fullName evidence="2">Membrane protein</fullName>
    </submittedName>
</protein>
<dbReference type="Pfam" id="PF10048">
    <property type="entry name" value="DUF2282"/>
    <property type="match status" value="1"/>
</dbReference>
<keyword evidence="1" id="KW-0732">Signal</keyword>
<proteinExistence type="predicted"/>
<dbReference type="EMBL" id="BSNS01000020">
    <property type="protein sequence ID" value="GLQ56539.1"/>
    <property type="molecule type" value="Genomic_DNA"/>
</dbReference>
<feature type="signal peptide" evidence="1">
    <location>
        <begin position="1"/>
        <end position="26"/>
    </location>
</feature>
<feature type="chain" id="PRO_5046614162" evidence="1">
    <location>
        <begin position="27"/>
        <end position="107"/>
    </location>
</feature>
<evidence type="ECO:0000313" key="2">
    <source>
        <dbReference type="EMBL" id="GLQ56539.1"/>
    </source>
</evidence>
<dbReference type="Proteomes" id="UP001156691">
    <property type="component" value="Unassembled WGS sequence"/>
</dbReference>